<dbReference type="AlphaFoldDB" id="A0A7X5XQ45"/>
<keyword evidence="3" id="KW-1185">Reference proteome</keyword>
<name>A0A7X5XQ45_9SPHN</name>
<evidence type="ECO:0000313" key="3">
    <source>
        <dbReference type="Proteomes" id="UP000535078"/>
    </source>
</evidence>
<gene>
    <name evidence="2" type="ORF">GGR90_000995</name>
</gene>
<evidence type="ECO:0000259" key="1">
    <source>
        <dbReference type="Pfam" id="PF12680"/>
    </source>
</evidence>
<dbReference type="Gene3D" id="3.10.450.50">
    <property type="match status" value="1"/>
</dbReference>
<dbReference type="RefSeq" id="WP_167919853.1">
    <property type="nucleotide sequence ID" value="NZ_JAATIT010000001.1"/>
</dbReference>
<dbReference type="InterPro" id="IPR032710">
    <property type="entry name" value="NTF2-like_dom_sf"/>
</dbReference>
<dbReference type="EMBL" id="JAATIT010000001">
    <property type="protein sequence ID" value="NJB88843.1"/>
    <property type="molecule type" value="Genomic_DNA"/>
</dbReference>
<dbReference type="Pfam" id="PF12680">
    <property type="entry name" value="SnoaL_2"/>
    <property type="match status" value="1"/>
</dbReference>
<sequence>MESKEAALAVWRAFATRDPDRIRAVLTDDAEWRAPARNATAVALGVTDHMVGADAIVRFIVADYPRLFCNGMRIDPISLTADGDRVVFEQRQSATLANGRDYALDYVFIFEMRGRRVRRIREYMDTKSGYDQVFGSAPATAIV</sequence>
<feature type="domain" description="SnoaL-like" evidence="1">
    <location>
        <begin position="10"/>
        <end position="119"/>
    </location>
</feature>
<organism evidence="2 3">
    <name type="scientific">Sphingopyxis italica</name>
    <dbReference type="NCBI Taxonomy" id="1129133"/>
    <lineage>
        <taxon>Bacteria</taxon>
        <taxon>Pseudomonadati</taxon>
        <taxon>Pseudomonadota</taxon>
        <taxon>Alphaproteobacteria</taxon>
        <taxon>Sphingomonadales</taxon>
        <taxon>Sphingomonadaceae</taxon>
        <taxon>Sphingopyxis</taxon>
    </lineage>
</organism>
<dbReference type="InterPro" id="IPR037401">
    <property type="entry name" value="SnoaL-like"/>
</dbReference>
<protein>
    <recommendedName>
        <fullName evidence="1">SnoaL-like domain-containing protein</fullName>
    </recommendedName>
</protein>
<proteinExistence type="predicted"/>
<comment type="caution">
    <text evidence="2">The sequence shown here is derived from an EMBL/GenBank/DDBJ whole genome shotgun (WGS) entry which is preliminary data.</text>
</comment>
<evidence type="ECO:0000313" key="2">
    <source>
        <dbReference type="EMBL" id="NJB88843.1"/>
    </source>
</evidence>
<accession>A0A7X5XQ45</accession>
<dbReference type="Proteomes" id="UP000535078">
    <property type="component" value="Unassembled WGS sequence"/>
</dbReference>
<dbReference type="SUPFAM" id="SSF54427">
    <property type="entry name" value="NTF2-like"/>
    <property type="match status" value="1"/>
</dbReference>
<reference evidence="2 3" key="1">
    <citation type="submission" date="2020-03" db="EMBL/GenBank/DDBJ databases">
        <title>Genomic Encyclopedia of Type Strains, Phase IV (KMG-IV): sequencing the most valuable type-strain genomes for metagenomic binning, comparative biology and taxonomic classification.</title>
        <authorList>
            <person name="Goeker M."/>
        </authorList>
    </citation>
    <scope>NUCLEOTIDE SEQUENCE [LARGE SCALE GENOMIC DNA]</scope>
    <source>
        <strain evidence="2 3">DSM 25229</strain>
    </source>
</reference>